<evidence type="ECO:0000313" key="2">
    <source>
        <dbReference type="EMBL" id="CAJ1390782.1"/>
    </source>
</evidence>
<dbReference type="Proteomes" id="UP001178507">
    <property type="component" value="Unassembled WGS sequence"/>
</dbReference>
<protein>
    <recommendedName>
        <fullName evidence="4">Ion transport domain-containing protein</fullName>
    </recommendedName>
</protein>
<evidence type="ECO:0008006" key="4">
    <source>
        <dbReference type="Google" id="ProtNLM"/>
    </source>
</evidence>
<proteinExistence type="predicted"/>
<accession>A0AA36IMY9</accession>
<keyword evidence="1" id="KW-1133">Transmembrane helix</keyword>
<dbReference type="EMBL" id="CAUJNA010002143">
    <property type="protein sequence ID" value="CAJ1390782.1"/>
    <property type="molecule type" value="Genomic_DNA"/>
</dbReference>
<feature type="transmembrane region" description="Helical" evidence="1">
    <location>
        <begin position="67"/>
        <end position="92"/>
    </location>
</feature>
<name>A0AA36IMY9_9DINO</name>
<evidence type="ECO:0000313" key="3">
    <source>
        <dbReference type="Proteomes" id="UP001178507"/>
    </source>
</evidence>
<sequence>MGVPRVGLSHDSRHDTEDWRVAIEVFEGNSQAGSEFLVGILAQVLQVGGNREICWKSRDFSQEPYELLALVFSMYIAFATLVMLNLVTGVFVEGAQRIAREEKEQELIKSVQKLSSGRQ</sequence>
<gene>
    <name evidence="2" type="ORF">EVOR1521_LOCUS16105</name>
</gene>
<organism evidence="2 3">
    <name type="scientific">Effrenium voratum</name>
    <dbReference type="NCBI Taxonomy" id="2562239"/>
    <lineage>
        <taxon>Eukaryota</taxon>
        <taxon>Sar</taxon>
        <taxon>Alveolata</taxon>
        <taxon>Dinophyceae</taxon>
        <taxon>Suessiales</taxon>
        <taxon>Symbiodiniaceae</taxon>
        <taxon>Effrenium</taxon>
    </lineage>
</organism>
<reference evidence="2" key="1">
    <citation type="submission" date="2023-08" db="EMBL/GenBank/DDBJ databases">
        <authorList>
            <person name="Chen Y."/>
            <person name="Shah S."/>
            <person name="Dougan E. K."/>
            <person name="Thang M."/>
            <person name="Chan C."/>
        </authorList>
    </citation>
    <scope>NUCLEOTIDE SEQUENCE</scope>
</reference>
<keyword evidence="1" id="KW-0472">Membrane</keyword>
<keyword evidence="1" id="KW-0812">Transmembrane</keyword>
<dbReference type="AlphaFoldDB" id="A0AA36IMY9"/>
<feature type="non-terminal residue" evidence="2">
    <location>
        <position position="1"/>
    </location>
</feature>
<comment type="caution">
    <text evidence="2">The sequence shown here is derived from an EMBL/GenBank/DDBJ whole genome shotgun (WGS) entry which is preliminary data.</text>
</comment>
<keyword evidence="3" id="KW-1185">Reference proteome</keyword>
<dbReference type="Gene3D" id="1.10.287.70">
    <property type="match status" value="1"/>
</dbReference>
<evidence type="ECO:0000256" key="1">
    <source>
        <dbReference type="SAM" id="Phobius"/>
    </source>
</evidence>